<sequence length="166" mass="18261">MRKKDLKSSQDKKSLNPKSYILNSSTGFTLLEILIVLGLMVVIIGIGSFAGVNFYKTFALNSERDIVVSSLVKARNKAMNNFNESQQGLHIDATGYTIFQGSSYALRNQTYDELMSKNNFVTSSGLQDIVFDKLTGNLTTAEGSIVLSTSDGSRTISLNNEGRIDW</sequence>
<feature type="transmembrane region" description="Helical" evidence="1">
    <location>
        <begin position="20"/>
        <end position="46"/>
    </location>
</feature>
<evidence type="ECO:0000313" key="2">
    <source>
        <dbReference type="EMBL" id="OGY58980.1"/>
    </source>
</evidence>
<keyword evidence="1" id="KW-0472">Membrane</keyword>
<reference evidence="2 3" key="1">
    <citation type="journal article" date="2016" name="Nat. Commun.">
        <title>Thousands of microbial genomes shed light on interconnected biogeochemical processes in an aquifer system.</title>
        <authorList>
            <person name="Anantharaman K."/>
            <person name="Brown C.T."/>
            <person name="Hug L.A."/>
            <person name="Sharon I."/>
            <person name="Castelle C.J."/>
            <person name="Probst A.J."/>
            <person name="Thomas B.C."/>
            <person name="Singh A."/>
            <person name="Wilkins M.J."/>
            <person name="Karaoz U."/>
            <person name="Brodie E.L."/>
            <person name="Williams K.H."/>
            <person name="Hubbard S.S."/>
            <person name="Banfield J.F."/>
        </authorList>
    </citation>
    <scope>NUCLEOTIDE SEQUENCE [LARGE SCALE GENOMIC DNA]</scope>
</reference>
<dbReference type="SUPFAM" id="SSF54523">
    <property type="entry name" value="Pili subunits"/>
    <property type="match status" value="1"/>
</dbReference>
<dbReference type="InterPro" id="IPR045584">
    <property type="entry name" value="Pilin-like"/>
</dbReference>
<dbReference type="EMBL" id="MHIW01000007">
    <property type="protein sequence ID" value="OGY58980.1"/>
    <property type="molecule type" value="Genomic_DNA"/>
</dbReference>
<keyword evidence="1" id="KW-0812">Transmembrane</keyword>
<evidence type="ECO:0000256" key="1">
    <source>
        <dbReference type="SAM" id="Phobius"/>
    </source>
</evidence>
<keyword evidence="1" id="KW-1133">Transmembrane helix</keyword>
<evidence type="ECO:0000313" key="3">
    <source>
        <dbReference type="Proteomes" id="UP000178259"/>
    </source>
</evidence>
<proteinExistence type="predicted"/>
<organism evidence="2 3">
    <name type="scientific">Candidatus Colwellbacteria bacterium RIFCSPHIGHO2_12_FULL_43_12</name>
    <dbReference type="NCBI Taxonomy" id="1797688"/>
    <lineage>
        <taxon>Bacteria</taxon>
        <taxon>Candidatus Colwelliibacteriota</taxon>
    </lineage>
</organism>
<dbReference type="AlphaFoldDB" id="A0A1G1Z4Y7"/>
<protein>
    <recommendedName>
        <fullName evidence="4">General secretion pathway GspH domain-containing protein</fullName>
    </recommendedName>
</protein>
<evidence type="ECO:0008006" key="4">
    <source>
        <dbReference type="Google" id="ProtNLM"/>
    </source>
</evidence>
<comment type="caution">
    <text evidence="2">The sequence shown here is derived from an EMBL/GenBank/DDBJ whole genome shotgun (WGS) entry which is preliminary data.</text>
</comment>
<name>A0A1G1Z4Y7_9BACT</name>
<accession>A0A1G1Z4Y7</accession>
<dbReference type="Proteomes" id="UP000178259">
    <property type="component" value="Unassembled WGS sequence"/>
</dbReference>
<gene>
    <name evidence="2" type="ORF">A3E61_02215</name>
</gene>